<dbReference type="PANTHER" id="PTHR42856">
    <property type="entry name" value="ACYL-COENZYME A THIOESTERASE PAAI"/>
    <property type="match status" value="1"/>
</dbReference>
<protein>
    <submittedName>
        <fullName evidence="3">Hydroxyphenylacetyl-CoA thioesterase PaaI</fullName>
    </submittedName>
</protein>
<comment type="caution">
    <text evidence="3">The sequence shown here is derived from an EMBL/GenBank/DDBJ whole genome shotgun (WGS) entry which is preliminary data.</text>
</comment>
<dbReference type="NCBIfam" id="TIGR00369">
    <property type="entry name" value="unchar_dom_1"/>
    <property type="match status" value="1"/>
</dbReference>
<dbReference type="Gene3D" id="3.10.129.10">
    <property type="entry name" value="Hotdog Thioesterase"/>
    <property type="match status" value="1"/>
</dbReference>
<keyword evidence="4" id="KW-1185">Reference proteome</keyword>
<dbReference type="EMBL" id="BAAATJ010000015">
    <property type="protein sequence ID" value="GAA2403708.1"/>
    <property type="molecule type" value="Genomic_DNA"/>
</dbReference>
<dbReference type="CDD" id="cd03443">
    <property type="entry name" value="PaaI_thioesterase"/>
    <property type="match status" value="1"/>
</dbReference>
<gene>
    <name evidence="3" type="primary">paaI</name>
    <name evidence="3" type="ORF">GCM10010420_33760</name>
</gene>
<evidence type="ECO:0000313" key="4">
    <source>
        <dbReference type="Proteomes" id="UP001500058"/>
    </source>
</evidence>
<evidence type="ECO:0000256" key="1">
    <source>
        <dbReference type="ARBA" id="ARBA00022801"/>
    </source>
</evidence>
<feature type="domain" description="Thioesterase" evidence="2">
    <location>
        <begin position="51"/>
        <end position="123"/>
    </location>
</feature>
<dbReference type="SUPFAM" id="SSF54637">
    <property type="entry name" value="Thioesterase/thiol ester dehydrase-isomerase"/>
    <property type="match status" value="1"/>
</dbReference>
<organism evidence="3 4">
    <name type="scientific">Streptomyces glaucosporus</name>
    <dbReference type="NCBI Taxonomy" id="284044"/>
    <lineage>
        <taxon>Bacteria</taxon>
        <taxon>Bacillati</taxon>
        <taxon>Actinomycetota</taxon>
        <taxon>Actinomycetes</taxon>
        <taxon>Kitasatosporales</taxon>
        <taxon>Streptomycetaceae</taxon>
        <taxon>Streptomyces</taxon>
    </lineage>
</organism>
<dbReference type="RefSeq" id="WP_344631865.1">
    <property type="nucleotide sequence ID" value="NZ_BAAATJ010000015.1"/>
</dbReference>
<name>A0ABN3IFU0_9ACTN</name>
<accession>A0ABN3IFU0</accession>
<dbReference type="InterPro" id="IPR029069">
    <property type="entry name" value="HotDog_dom_sf"/>
</dbReference>
<reference evidence="3 4" key="1">
    <citation type="journal article" date="2019" name="Int. J. Syst. Evol. Microbiol.">
        <title>The Global Catalogue of Microorganisms (GCM) 10K type strain sequencing project: providing services to taxonomists for standard genome sequencing and annotation.</title>
        <authorList>
            <consortium name="The Broad Institute Genomics Platform"/>
            <consortium name="The Broad Institute Genome Sequencing Center for Infectious Disease"/>
            <person name="Wu L."/>
            <person name="Ma J."/>
        </authorList>
    </citation>
    <scope>NUCLEOTIDE SEQUENCE [LARGE SCALE GENOMIC DNA]</scope>
    <source>
        <strain evidence="3 4">JCM 6921</strain>
    </source>
</reference>
<dbReference type="InterPro" id="IPR006683">
    <property type="entry name" value="Thioestr_dom"/>
</dbReference>
<keyword evidence="1" id="KW-0378">Hydrolase</keyword>
<dbReference type="Pfam" id="PF03061">
    <property type="entry name" value="4HBT"/>
    <property type="match status" value="1"/>
</dbReference>
<proteinExistence type="predicted"/>
<sequence length="146" mass="15083">MTQVTDTGPGPAHAMFAADRASRGLGIELLHAGGGSAAARMTVTEAMVNGHGVAHGGYLFLLADTAFACACNSRGPVTVAAGADVVFVAPAHEGDVLVAVAEERTRFGRSGVYDVTVLRDEQVIAEFRGRSRTVGDRGLTGRKETV</sequence>
<dbReference type="NCBIfam" id="TIGR02286">
    <property type="entry name" value="PaaD"/>
    <property type="match status" value="1"/>
</dbReference>
<dbReference type="Proteomes" id="UP001500058">
    <property type="component" value="Unassembled WGS sequence"/>
</dbReference>
<dbReference type="InterPro" id="IPR003736">
    <property type="entry name" value="PAAI_dom"/>
</dbReference>
<dbReference type="InterPro" id="IPR052723">
    <property type="entry name" value="Acyl-CoA_thioesterase_PaaI"/>
</dbReference>
<evidence type="ECO:0000313" key="3">
    <source>
        <dbReference type="EMBL" id="GAA2403708.1"/>
    </source>
</evidence>
<dbReference type="InterPro" id="IPR011973">
    <property type="entry name" value="PaaD"/>
</dbReference>
<dbReference type="PANTHER" id="PTHR42856:SF1">
    <property type="entry name" value="ACYL-COENZYME A THIOESTERASE PAAI"/>
    <property type="match status" value="1"/>
</dbReference>
<evidence type="ECO:0000259" key="2">
    <source>
        <dbReference type="Pfam" id="PF03061"/>
    </source>
</evidence>